<evidence type="ECO:0000256" key="1">
    <source>
        <dbReference type="ARBA" id="ARBA00012493"/>
    </source>
</evidence>
<proteinExistence type="predicted"/>
<name>A0A1B6EKA2_9HEMI</name>
<evidence type="ECO:0000259" key="9">
    <source>
        <dbReference type="PROSITE" id="PS50878"/>
    </source>
</evidence>
<dbReference type="Pfam" id="PF17919">
    <property type="entry name" value="RT_RNaseH_2"/>
    <property type="match status" value="1"/>
</dbReference>
<evidence type="ECO:0000256" key="7">
    <source>
        <dbReference type="SAM" id="Coils"/>
    </source>
</evidence>
<dbReference type="GO" id="GO:0004519">
    <property type="term" value="F:endonuclease activity"/>
    <property type="evidence" value="ECO:0007669"/>
    <property type="project" value="UniProtKB-KW"/>
</dbReference>
<dbReference type="InterPro" id="IPR041588">
    <property type="entry name" value="Integrase_H2C2"/>
</dbReference>
<dbReference type="SUPFAM" id="SSF56672">
    <property type="entry name" value="DNA/RNA polymerases"/>
    <property type="match status" value="1"/>
</dbReference>
<dbReference type="InterPro" id="IPR041577">
    <property type="entry name" value="RT_RNaseH_2"/>
</dbReference>
<feature type="non-terminal residue" evidence="10">
    <location>
        <position position="1128"/>
    </location>
</feature>
<evidence type="ECO:0000256" key="5">
    <source>
        <dbReference type="ARBA" id="ARBA00022759"/>
    </source>
</evidence>
<dbReference type="Gene3D" id="3.10.20.370">
    <property type="match status" value="1"/>
</dbReference>
<dbReference type="InterPro" id="IPR021109">
    <property type="entry name" value="Peptidase_aspartic_dom_sf"/>
</dbReference>
<dbReference type="InterPro" id="IPR050951">
    <property type="entry name" value="Retrovirus_Pol_polyprotein"/>
</dbReference>
<keyword evidence="3" id="KW-0548">Nucleotidyltransferase</keyword>
<feature type="region of interest" description="Disordered" evidence="8">
    <location>
        <begin position="79"/>
        <end position="117"/>
    </location>
</feature>
<accession>A0A1B6EKA2</accession>
<evidence type="ECO:0000256" key="3">
    <source>
        <dbReference type="ARBA" id="ARBA00022695"/>
    </source>
</evidence>
<sequence length="1128" mass="129292">MNFKQGNLQTHIFIRSMTFRPTHPKVLPLPTPGKTLHGKTNSETTFKVTDYNREFPPLKKIQNIEQPIKRKLLQTMKPKSVFNSTPTPSISNPMRPTNINKPSFKRNPTVTENSTGRIQPSARTHNILQGVATIKQDPDFSTVREENTQTGLEESIEVDTTQILHHIELQKKQNMIDCTHLQDITQDRIHKPRKNKNLLLEDIYELIFNCDNKTTKKIPVLTVDVTLTTNPQNSVPCIIDTGCNINIIRADLVHNAKLNATNIPSLISANGIPLTVLGSTKIAIKIGNVILEDTFYVTPDLNNPILVGNTFLFQNCVELNYKNKTIKITKDQIEHVIPMNEQWQLDIKNFKTTQELDIQQITDVTTPQDIIIAPHQHIRISTLKGIESQTAFETDRNLRVKKKCHAYLSEGEDGTDTCVNIYNASNFPKRIPAHTTIGHIHYPTLEPQPTLINHPTTCDTGKTILTDKDGIVFDISPHLTLQEHKKVLDVLQKYRHIFTTKVIDLTPANIPPVKLELKPNSKPVNSPPYRQSKSEREKLNKLLDDLVQAKILEECQDYTEYASPVFLVKNKDGSDRMVADLRKINAQLKTDAHPIPSVNLVLSSLNKAHTFTKLDLKNAFYSMEVRKEDRHILAIKTPDRLLQFCRLPMGLSTSTTLFSKALNAILNRHLYNKVICYVDDLICYGDSFENDLQNLETILEELEKANLKLNTKKCKFLYKSVNILGHEVSGEGILPQKQSVEAITEFKRPTCVRQVRQFLGCSGFFRRFIQNYAKIAQPLTEIIKDSNKNIPFKWTDLCEQAFIKIKQILTNPPLLSHWKDNREAQIYVDSSLIGCGAALVQLDEENNRMYPIYYMSKKYSNTQMRYSNAEREMLALTYAVNYFREFTLGRQTTVYTDCAALQFYKNFKHTSTRLNRLALSLTDYDIVVKHKRGATNVLADALSRNPLEQPLDEEFTDVCLTINTLIQTNLPLLQAQDSYLKQIRLAMTSPDAVDKKIRRASRHYEEIDGLLYFKTFNGQETRKLLAIPQTQTQEILKIFHDNPYTGGHLSNYKTASKIKLRYHWPNMYRDILQYTKTCEECQLRRPKTNKNYGLLQPILPSIKPFDRITIDFVGNITQSNGYKYILVA</sequence>
<feature type="compositionally biased region" description="Polar residues" evidence="8">
    <location>
        <begin position="81"/>
        <end position="117"/>
    </location>
</feature>
<dbReference type="InterPro" id="IPR000477">
    <property type="entry name" value="RT_dom"/>
</dbReference>
<dbReference type="Gene3D" id="3.30.70.270">
    <property type="match status" value="2"/>
</dbReference>
<organism evidence="10">
    <name type="scientific">Cuerna arida</name>
    <dbReference type="NCBI Taxonomy" id="1464854"/>
    <lineage>
        <taxon>Eukaryota</taxon>
        <taxon>Metazoa</taxon>
        <taxon>Ecdysozoa</taxon>
        <taxon>Arthropoda</taxon>
        <taxon>Hexapoda</taxon>
        <taxon>Insecta</taxon>
        <taxon>Pterygota</taxon>
        <taxon>Neoptera</taxon>
        <taxon>Paraneoptera</taxon>
        <taxon>Hemiptera</taxon>
        <taxon>Auchenorrhyncha</taxon>
        <taxon>Membracoidea</taxon>
        <taxon>Cicadellidae</taxon>
        <taxon>Cicadellinae</taxon>
        <taxon>Proconiini</taxon>
        <taxon>Cuerna</taxon>
    </lineage>
</organism>
<dbReference type="Gene3D" id="2.40.70.10">
    <property type="entry name" value="Acid Proteases"/>
    <property type="match status" value="1"/>
</dbReference>
<evidence type="ECO:0000256" key="2">
    <source>
        <dbReference type="ARBA" id="ARBA00022679"/>
    </source>
</evidence>
<dbReference type="GO" id="GO:0003964">
    <property type="term" value="F:RNA-directed DNA polymerase activity"/>
    <property type="evidence" value="ECO:0007669"/>
    <property type="project" value="UniProtKB-EC"/>
</dbReference>
<dbReference type="PANTHER" id="PTHR37984">
    <property type="entry name" value="PROTEIN CBG26694"/>
    <property type="match status" value="1"/>
</dbReference>
<feature type="domain" description="Reverse transcriptase" evidence="9">
    <location>
        <begin position="549"/>
        <end position="728"/>
    </location>
</feature>
<keyword evidence="7" id="KW-0175">Coiled coil</keyword>
<keyword evidence="4" id="KW-0540">Nuclease</keyword>
<dbReference type="SUPFAM" id="SSF50630">
    <property type="entry name" value="Acid proteases"/>
    <property type="match status" value="1"/>
</dbReference>
<dbReference type="CDD" id="cd01647">
    <property type="entry name" value="RT_LTR"/>
    <property type="match status" value="1"/>
</dbReference>
<dbReference type="FunFam" id="1.10.340.70:FF:000001">
    <property type="entry name" value="Retrovirus-related Pol polyprotein from transposon gypsy-like Protein"/>
    <property type="match status" value="1"/>
</dbReference>
<keyword evidence="5" id="KW-0255">Endonuclease</keyword>
<protein>
    <recommendedName>
        <fullName evidence="1">RNA-directed DNA polymerase</fullName>
        <ecNumber evidence="1">2.7.7.49</ecNumber>
    </recommendedName>
</protein>
<evidence type="ECO:0000256" key="4">
    <source>
        <dbReference type="ARBA" id="ARBA00022722"/>
    </source>
</evidence>
<dbReference type="InterPro" id="IPR043502">
    <property type="entry name" value="DNA/RNA_pol_sf"/>
</dbReference>
<dbReference type="EC" id="2.7.7.49" evidence="1"/>
<keyword evidence="6" id="KW-0511">Multifunctional enzyme</keyword>
<dbReference type="Gene3D" id="1.10.340.70">
    <property type="match status" value="1"/>
</dbReference>
<feature type="compositionally biased region" description="Polar residues" evidence="8">
    <location>
        <begin position="522"/>
        <end position="531"/>
    </location>
</feature>
<dbReference type="PANTHER" id="PTHR37984:SF5">
    <property type="entry name" value="PROTEIN NYNRIN-LIKE"/>
    <property type="match status" value="1"/>
</dbReference>
<dbReference type="CDD" id="cd00303">
    <property type="entry name" value="retropepsin_like"/>
    <property type="match status" value="1"/>
</dbReference>
<dbReference type="AlphaFoldDB" id="A0A1B6EKA2"/>
<feature type="region of interest" description="Disordered" evidence="8">
    <location>
        <begin position="516"/>
        <end position="535"/>
    </location>
</feature>
<keyword evidence="5" id="KW-0378">Hydrolase</keyword>
<evidence type="ECO:0000256" key="8">
    <source>
        <dbReference type="SAM" id="MobiDB-lite"/>
    </source>
</evidence>
<dbReference type="EMBL" id="GECZ01031438">
    <property type="protein sequence ID" value="JAS38331.1"/>
    <property type="molecule type" value="Transcribed_RNA"/>
</dbReference>
<dbReference type="Gene3D" id="3.10.10.10">
    <property type="entry name" value="HIV Type 1 Reverse Transcriptase, subunit A, domain 1"/>
    <property type="match status" value="1"/>
</dbReference>
<gene>
    <name evidence="10" type="ORF">g.34825</name>
</gene>
<dbReference type="Pfam" id="PF00078">
    <property type="entry name" value="RVT_1"/>
    <property type="match status" value="1"/>
</dbReference>
<keyword evidence="2" id="KW-0808">Transferase</keyword>
<evidence type="ECO:0000313" key="10">
    <source>
        <dbReference type="EMBL" id="JAS38331.1"/>
    </source>
</evidence>
<dbReference type="CDD" id="cd09274">
    <property type="entry name" value="RNase_HI_RT_Ty3"/>
    <property type="match status" value="1"/>
</dbReference>
<feature type="coiled-coil region" evidence="7">
    <location>
        <begin position="685"/>
        <end position="715"/>
    </location>
</feature>
<reference evidence="10" key="1">
    <citation type="submission" date="2015-11" db="EMBL/GenBank/DDBJ databases">
        <title>De novo transcriptome assembly of four potential Pierce s Disease insect vectors from Arizona vineyards.</title>
        <authorList>
            <person name="Tassone E.E."/>
        </authorList>
    </citation>
    <scope>NUCLEOTIDE SEQUENCE</scope>
</reference>
<dbReference type="InterPro" id="IPR043128">
    <property type="entry name" value="Rev_trsase/Diguanyl_cyclase"/>
</dbReference>
<dbReference type="FunFam" id="3.30.70.270:FF:000020">
    <property type="entry name" value="Transposon Tf2-6 polyprotein-like Protein"/>
    <property type="match status" value="1"/>
</dbReference>
<dbReference type="PROSITE" id="PS50878">
    <property type="entry name" value="RT_POL"/>
    <property type="match status" value="1"/>
</dbReference>
<evidence type="ECO:0000256" key="6">
    <source>
        <dbReference type="ARBA" id="ARBA00023268"/>
    </source>
</evidence>
<dbReference type="Pfam" id="PF17921">
    <property type="entry name" value="Integrase_H2C2"/>
    <property type="match status" value="1"/>
</dbReference>